<protein>
    <recommendedName>
        <fullName evidence="1">Microcystinase C</fullName>
        <shortName evidence="1">MlrC</shortName>
    </recommendedName>
</protein>
<keyword evidence="1" id="KW-0479">Metal-binding</keyword>
<evidence type="ECO:0000313" key="5">
    <source>
        <dbReference type="Proteomes" id="UP000277424"/>
    </source>
</evidence>
<dbReference type="Pfam" id="PF07364">
    <property type="entry name" value="DUF1485"/>
    <property type="match status" value="1"/>
</dbReference>
<dbReference type="GO" id="GO:0046872">
    <property type="term" value="F:metal ion binding"/>
    <property type="evidence" value="ECO:0007669"/>
    <property type="project" value="UniProtKB-KW"/>
</dbReference>
<dbReference type="GO" id="GO:0008237">
    <property type="term" value="F:metallopeptidase activity"/>
    <property type="evidence" value="ECO:0007669"/>
    <property type="project" value="UniProtKB-KW"/>
</dbReference>
<gene>
    <name evidence="4" type="ORF">BCL74_2381</name>
</gene>
<dbReference type="InterPro" id="IPR015995">
    <property type="entry name" value="MlrC_N"/>
</dbReference>
<dbReference type="RefSeq" id="WP_121220208.1">
    <property type="nucleotide sequence ID" value="NZ_RBIG01000002.1"/>
</dbReference>
<keyword evidence="1" id="KW-0645">Protease</keyword>
<proteinExistence type="inferred from homology"/>
<evidence type="ECO:0000259" key="2">
    <source>
        <dbReference type="Pfam" id="PF07171"/>
    </source>
</evidence>
<feature type="domain" description="Microcystin LR degradation protein MlrC N-terminal" evidence="3">
    <location>
        <begin position="4"/>
        <end position="289"/>
    </location>
</feature>
<dbReference type="InterPro" id="IPR010799">
    <property type="entry name" value="MlrC_C"/>
</dbReference>
<dbReference type="PIRSF" id="PIRSF012702">
    <property type="entry name" value="UCP012702"/>
    <property type="match status" value="1"/>
</dbReference>
<evidence type="ECO:0000259" key="3">
    <source>
        <dbReference type="Pfam" id="PF07364"/>
    </source>
</evidence>
<sequence>MTRRIFTATLGTETNTFSSLPTGMKMFGDTCLYRNASYGDKPPMFGAPLVVWRRRAEERGWEVVEGLCAFAMPAGKTVARVYRQFRDEILADIKAAMPVDAVLLSLHGAMVAEEHDDAEGQLIEAVRKLVGPDVAIGVELDLHANVGKRMLENATVIVLFKEYPHIDIPERAEEVFTLIADHLDGKTKPVMGWFDCKTIGVFHTTRPPMRGFVDRMAALEGKDGILSVSAIHGFPWADVPDMGSKMLVVADGDRAKANALAEKLGREFYAFREEAQPAYTSLDQAMARAASHNQPKPLVLADVSDNAGGGAASDSTFVLEAMLKKGISDAAIGMFWDPMAVRVAFEVGVGAETDIRLGGKLGASSGQPLDLRVKVLALLEDATVQFGGARKGHQKVGDMAALEADGILIVVNTLRTQCSSADCFTNLGIDPATKKVVVVKSMQHFHAAYAPLASDVLYVAAPGALMPDFTKLDYRKAPRDQWPLVPAPLG</sequence>
<dbReference type="AlphaFoldDB" id="A0A420WHF9"/>
<comment type="function">
    <text evidence="1">Involved in peptidolytic degradation of cyclic heptapeptide hepatotoxin microcystin (MC).</text>
</comment>
<comment type="cofactor">
    <cofactor evidence="1">
        <name>Zn(2+)</name>
        <dbReference type="ChEBI" id="CHEBI:29105"/>
    </cofactor>
    <text evidence="1">Binds 1 zinc ion per subunit.</text>
</comment>
<evidence type="ECO:0000313" key="4">
    <source>
        <dbReference type="EMBL" id="RKQ70433.1"/>
    </source>
</evidence>
<dbReference type="OrthoDB" id="9782658at2"/>
<comment type="caution">
    <text evidence="4">The sequence shown here is derived from an EMBL/GenBank/DDBJ whole genome shotgun (WGS) entry which is preliminary data.</text>
</comment>
<accession>A0A420WHF9</accession>
<dbReference type="Pfam" id="PF07171">
    <property type="entry name" value="MlrC_C"/>
    <property type="match status" value="1"/>
</dbReference>
<dbReference type="GO" id="GO:0006508">
    <property type="term" value="P:proteolysis"/>
    <property type="evidence" value="ECO:0007669"/>
    <property type="project" value="UniProtKB-KW"/>
</dbReference>
<name>A0A420WHF9_9PROT</name>
<keyword evidence="1" id="KW-0482">Metalloprotease</keyword>
<comment type="similarity">
    <text evidence="1">Belongs to the peptidase M81 family.</text>
</comment>
<dbReference type="EMBL" id="RBIG01000002">
    <property type="protein sequence ID" value="RKQ70433.1"/>
    <property type="molecule type" value="Genomic_DNA"/>
</dbReference>
<keyword evidence="1" id="KW-0378">Hydrolase</keyword>
<dbReference type="InterPro" id="IPR009197">
    <property type="entry name" value="MlrC"/>
</dbReference>
<reference evidence="4 5" key="1">
    <citation type="submission" date="2018-10" db="EMBL/GenBank/DDBJ databases">
        <title>Comparative analysis of microorganisms from saline springs in Andes Mountain Range, Colombia.</title>
        <authorList>
            <person name="Rubin E."/>
        </authorList>
    </citation>
    <scope>NUCLEOTIDE SEQUENCE [LARGE SCALE GENOMIC DNA]</scope>
    <source>
        <strain evidence="4 5">USBA 36</strain>
    </source>
</reference>
<organism evidence="4 5">
    <name type="scientific">Oceanibaculum indicum</name>
    <dbReference type="NCBI Taxonomy" id="526216"/>
    <lineage>
        <taxon>Bacteria</taxon>
        <taxon>Pseudomonadati</taxon>
        <taxon>Pseudomonadota</taxon>
        <taxon>Alphaproteobacteria</taxon>
        <taxon>Rhodospirillales</taxon>
        <taxon>Oceanibaculaceae</taxon>
        <taxon>Oceanibaculum</taxon>
    </lineage>
</organism>
<evidence type="ECO:0000256" key="1">
    <source>
        <dbReference type="PIRNR" id="PIRNR012702"/>
    </source>
</evidence>
<dbReference type="Proteomes" id="UP000277424">
    <property type="component" value="Unassembled WGS sequence"/>
</dbReference>
<feature type="domain" description="Microcystin LR degradation protein MlrC C-terminal" evidence="2">
    <location>
        <begin position="300"/>
        <end position="476"/>
    </location>
</feature>